<dbReference type="Proteomes" id="UP000245764">
    <property type="component" value="Chromosome 12"/>
</dbReference>
<feature type="compositionally biased region" description="Low complexity" evidence="1">
    <location>
        <begin position="108"/>
        <end position="121"/>
    </location>
</feature>
<evidence type="ECO:0000256" key="1">
    <source>
        <dbReference type="SAM" id="MobiDB-lite"/>
    </source>
</evidence>
<reference evidence="3" key="1">
    <citation type="submission" date="2017-05" db="EMBL/GenBank/DDBJ databases">
        <authorList>
            <person name="Song R."/>
            <person name="Chenine A.L."/>
            <person name="Ruprecht R.M."/>
        </authorList>
    </citation>
    <scope>NUCLEOTIDE SEQUENCE [LARGE SCALE GENOMIC DNA]</scope>
</reference>
<sequence>MLDDILEYIGDDEEPRAASGLPLPSMYEELFGARETTLAPPSLPAPAAGRLPRPALRRRNITTALASSSSDLFAFEEEEEDKDKAAQQLQLQLQLQSPPPPPPRRRAPAPTQQQQQQQQLQRGGGQRARTAELY</sequence>
<name>A0A2H1H4J9_ZYMTR</name>
<evidence type="ECO:0000313" key="2">
    <source>
        <dbReference type="EMBL" id="SMR60732.1"/>
    </source>
</evidence>
<feature type="region of interest" description="Disordered" evidence="1">
    <location>
        <begin position="75"/>
        <end position="134"/>
    </location>
</feature>
<gene>
    <name evidence="2" type="ORF">ZT1E4_G10697</name>
</gene>
<accession>A0A2H1H4J9</accession>
<organism evidence="2 3">
    <name type="scientific">Zymoseptoria tritici ST99CH_1E4</name>
    <dbReference type="NCBI Taxonomy" id="1276532"/>
    <lineage>
        <taxon>Eukaryota</taxon>
        <taxon>Fungi</taxon>
        <taxon>Dikarya</taxon>
        <taxon>Ascomycota</taxon>
        <taxon>Pezizomycotina</taxon>
        <taxon>Dothideomycetes</taxon>
        <taxon>Dothideomycetidae</taxon>
        <taxon>Mycosphaerellales</taxon>
        <taxon>Mycosphaerellaceae</taxon>
        <taxon>Zymoseptoria</taxon>
    </lineage>
</organism>
<protein>
    <submittedName>
        <fullName evidence="2">Uncharacterized protein</fullName>
    </submittedName>
</protein>
<feature type="compositionally biased region" description="Low complexity" evidence="1">
    <location>
        <begin position="86"/>
        <end position="96"/>
    </location>
</feature>
<evidence type="ECO:0000313" key="3">
    <source>
        <dbReference type="Proteomes" id="UP000245764"/>
    </source>
</evidence>
<dbReference type="AlphaFoldDB" id="A0A2H1H4J9"/>
<dbReference type="EMBL" id="LT854264">
    <property type="protein sequence ID" value="SMR60732.1"/>
    <property type="molecule type" value="Genomic_DNA"/>
</dbReference>
<proteinExistence type="predicted"/>